<dbReference type="EMBL" id="JAMQBK010000006">
    <property type="protein sequence ID" value="MCM2369230.1"/>
    <property type="molecule type" value="Genomic_DNA"/>
</dbReference>
<reference evidence="3 4" key="1">
    <citation type="journal article" date="2022" name="Syst. Appl. Microbiol.">
        <title>Rhodopirellula aestuarii sp. nov., a novel member of the genus Rhodopirellula isolated from brackish sediments collected in the Tagus River estuary, Portugal.</title>
        <authorList>
            <person name="Vitorino I.R."/>
            <person name="Klimek D."/>
            <person name="Calusinska M."/>
            <person name="Lobo-da-Cunha A."/>
            <person name="Vasconcelos V."/>
            <person name="Lage O.M."/>
        </authorList>
    </citation>
    <scope>NUCLEOTIDE SEQUENCE [LARGE SCALE GENOMIC DNA]</scope>
    <source>
        <strain evidence="3 4">ICT_H3.1</strain>
    </source>
</reference>
<dbReference type="InterPro" id="IPR053177">
    <property type="entry name" value="ADP-glucose_phosphorylase"/>
</dbReference>
<feature type="region of interest" description="Disordered" evidence="1">
    <location>
        <begin position="37"/>
        <end position="135"/>
    </location>
</feature>
<dbReference type="Proteomes" id="UP001202961">
    <property type="component" value="Unassembled WGS sequence"/>
</dbReference>
<proteinExistence type="predicted"/>
<protein>
    <submittedName>
        <fullName evidence="3">DUF4921 family protein</fullName>
    </submittedName>
</protein>
<dbReference type="PANTHER" id="PTHR42763">
    <property type="entry name" value="ADP-GLUCOSE PHOSPHORYLASE"/>
    <property type="match status" value="1"/>
</dbReference>
<feature type="compositionally biased region" description="Basic and acidic residues" evidence="1">
    <location>
        <begin position="112"/>
        <end position="134"/>
    </location>
</feature>
<dbReference type="PANTHER" id="PTHR42763:SF1">
    <property type="entry name" value="UDP-GLUCOSE--HEXOSE-1-PHOSPHATE URIDYLYLTRANSFERASE"/>
    <property type="match status" value="1"/>
</dbReference>
<dbReference type="Pfam" id="PF16268">
    <property type="entry name" value="DUF4921"/>
    <property type="match status" value="1"/>
</dbReference>
<organism evidence="3 4">
    <name type="scientific">Aporhodopirellula aestuarii</name>
    <dbReference type="NCBI Taxonomy" id="2950107"/>
    <lineage>
        <taxon>Bacteria</taxon>
        <taxon>Pseudomonadati</taxon>
        <taxon>Planctomycetota</taxon>
        <taxon>Planctomycetia</taxon>
        <taxon>Pirellulales</taxon>
        <taxon>Pirellulaceae</taxon>
        <taxon>Aporhodopirellula</taxon>
    </lineage>
</organism>
<evidence type="ECO:0000259" key="2">
    <source>
        <dbReference type="Pfam" id="PF16268"/>
    </source>
</evidence>
<accession>A0ABT0TXC3</accession>
<feature type="compositionally biased region" description="Polar residues" evidence="1">
    <location>
        <begin position="38"/>
        <end position="49"/>
    </location>
</feature>
<comment type="caution">
    <text evidence="3">The sequence shown here is derived from an EMBL/GenBank/DDBJ whole genome shotgun (WGS) entry which is preliminary data.</text>
</comment>
<feature type="region of interest" description="Disordered" evidence="1">
    <location>
        <begin position="163"/>
        <end position="192"/>
    </location>
</feature>
<name>A0ABT0TXC3_9BACT</name>
<evidence type="ECO:0000256" key="1">
    <source>
        <dbReference type="SAM" id="MobiDB-lite"/>
    </source>
</evidence>
<dbReference type="RefSeq" id="WP_250926904.1">
    <property type="nucleotide sequence ID" value="NZ_JAMQBK010000006.1"/>
</dbReference>
<feature type="region of interest" description="Disordered" evidence="1">
    <location>
        <begin position="290"/>
        <end position="309"/>
    </location>
</feature>
<dbReference type="Gene3D" id="3.30.428.10">
    <property type="entry name" value="HIT-like"/>
    <property type="match status" value="2"/>
</dbReference>
<gene>
    <name evidence="3" type="ORF">NB063_01215</name>
</gene>
<sequence length="598" mass="65505">MAITRVELNANRLRLRRDNRQLRASRRDHRYLEGDTLANASADTLQTPNTVPPVVDGQPSETSSDSGPIREISPGSRHRIDSHQSGTDSKLYDLKAVISGAPTPNSDQHTPVLDRSDENVDLKETSGKPVDAKTTETPVDAIAAVETSAVEGGAATQIAAEKTVAKETPKQPAPNAAATAPSPAPPASAVDPKVGQSRLDLITGEWTWFATTRSQRPDQYGNVLVQPAKEIDCPFCAGEEHRTPNPVWVASIDEKSDPHDSQSATSTENAPDWAVRVVPNLYPAVTRLEDAGVHTPPDQDVSDQQAEKEAMPASARIHRSGGTFTSYSHAQAIFREGRKPTPSSPAAKLFPCEPAMGGHEVIIEAPRHTESLGELNTSEIALVFAAYADRIRYWRSVPGVRHVSIFKNVGRDAGASLQHSHSQLIATNRVPALVQQVTRRLQAHHARVGSCLQCDLIRGEMDEKSRIVSQTDSFVAYCPFASRFPMQVRLTSKEHLSCISELHERPLAELARLSLRVVRWLEALRPRTAYNVLVHTCPVDFQGAKESQHWAIDIFPRVSRLAGFELATGAMINPIYPETAAKAYRAQARLSDPRYVLR</sequence>
<feature type="domain" description="DUF4921" evidence="2">
    <location>
        <begin position="202"/>
        <end position="580"/>
    </location>
</feature>
<evidence type="ECO:0000313" key="3">
    <source>
        <dbReference type="EMBL" id="MCM2369230.1"/>
    </source>
</evidence>
<dbReference type="SUPFAM" id="SSF54197">
    <property type="entry name" value="HIT-like"/>
    <property type="match status" value="2"/>
</dbReference>
<keyword evidence="4" id="KW-1185">Reference proteome</keyword>
<evidence type="ECO:0000313" key="4">
    <source>
        <dbReference type="Proteomes" id="UP001202961"/>
    </source>
</evidence>
<dbReference type="InterPro" id="IPR032576">
    <property type="entry name" value="DUF4921"/>
</dbReference>
<dbReference type="InterPro" id="IPR036265">
    <property type="entry name" value="HIT-like_sf"/>
</dbReference>